<organism evidence="2 3">
    <name type="scientific">Geotoga petraea</name>
    <dbReference type="NCBI Taxonomy" id="28234"/>
    <lineage>
        <taxon>Bacteria</taxon>
        <taxon>Thermotogati</taxon>
        <taxon>Thermotogota</taxon>
        <taxon>Thermotogae</taxon>
        <taxon>Petrotogales</taxon>
        <taxon>Petrotogaceae</taxon>
        <taxon>Geotoga</taxon>
    </lineage>
</organism>
<dbReference type="SUPFAM" id="SSF75304">
    <property type="entry name" value="Amidase signature (AS) enzymes"/>
    <property type="match status" value="1"/>
</dbReference>
<dbReference type="NCBIfam" id="NF005300">
    <property type="entry name" value="PRK06828.1"/>
    <property type="match status" value="1"/>
</dbReference>
<dbReference type="Pfam" id="PF01425">
    <property type="entry name" value="Amidase"/>
    <property type="match status" value="1"/>
</dbReference>
<keyword evidence="3" id="KW-1185">Reference proteome</keyword>
<dbReference type="Proteomes" id="UP000199322">
    <property type="component" value="Unassembled WGS sequence"/>
</dbReference>
<dbReference type="Gene3D" id="3.90.1300.10">
    <property type="entry name" value="Amidase signature (AS) domain"/>
    <property type="match status" value="1"/>
</dbReference>
<sequence length="465" mass="51508">MNLKNLTIKKIQKMFEGNELTSVELTEFYLGRIANYNGRLNAIIEINPDALDIAFKMDQERKNGKVRSPLHGIPFVIKANIDTGDKMRTSAGAIALKDNYAEKDAHIVKLLRKAGAVLLGKANLSEFANFISFNLPNGFSAVGGQTKNPYGDYDTGGSSSGSGVAVAADFCTFAIGTETSGSILSPASSNSCVGLKPTTGSISRTGIIPISHSQDTAGPITRTVEDAYLVFKEVVGYDKKDVKTIIAKDYNLKRKEKKSFKNKKFGYHKTIINYLSESQKIVWEESIKMLEANGAEVIPFEYEDMNRISNINTLLYEFKYGINNYLKDKKLEVKSLTDVIKFNQRNRKAIPYGQSILLKANSTSGYLKEKEYLESLLDDRKYSREEGIDKKIEELGLDAIISPANFGAMVPAKAGYPSITVPAGYTDEGPFGFTFSHKAGRETEIISLAELFEKMHDVRKLPELK</sequence>
<evidence type="ECO:0000313" key="3">
    <source>
        <dbReference type="Proteomes" id="UP000199322"/>
    </source>
</evidence>
<dbReference type="EMBL" id="FMYV01000003">
    <property type="protein sequence ID" value="SDC35591.1"/>
    <property type="molecule type" value="Genomic_DNA"/>
</dbReference>
<protein>
    <submittedName>
        <fullName evidence="2">Amidase</fullName>
    </submittedName>
</protein>
<dbReference type="PANTHER" id="PTHR42678:SF34">
    <property type="entry name" value="OS04G0183300 PROTEIN"/>
    <property type="match status" value="1"/>
</dbReference>
<dbReference type="STRING" id="28234.SAMN04488588_0924"/>
<dbReference type="RefSeq" id="WP_176759841.1">
    <property type="nucleotide sequence ID" value="NZ_FMYV01000003.1"/>
</dbReference>
<dbReference type="InterPro" id="IPR023631">
    <property type="entry name" value="Amidase_dom"/>
</dbReference>
<name>A0A1G6KXQ1_9BACT</name>
<evidence type="ECO:0000313" key="2">
    <source>
        <dbReference type="EMBL" id="SDC35591.1"/>
    </source>
</evidence>
<evidence type="ECO:0000259" key="1">
    <source>
        <dbReference type="Pfam" id="PF01425"/>
    </source>
</evidence>
<reference evidence="2 3" key="1">
    <citation type="submission" date="2016-10" db="EMBL/GenBank/DDBJ databases">
        <authorList>
            <person name="de Groot N.N."/>
        </authorList>
    </citation>
    <scope>NUCLEOTIDE SEQUENCE [LARGE SCALE GENOMIC DNA]</scope>
    <source>
        <strain evidence="2 3">WG14</strain>
    </source>
</reference>
<dbReference type="AlphaFoldDB" id="A0A1G6KXQ1"/>
<feature type="domain" description="Amidase" evidence="1">
    <location>
        <begin position="24"/>
        <end position="406"/>
    </location>
</feature>
<accession>A0A1G6KXQ1</accession>
<dbReference type="InterPro" id="IPR036928">
    <property type="entry name" value="AS_sf"/>
</dbReference>
<proteinExistence type="predicted"/>
<gene>
    <name evidence="2" type="ORF">SAMN04488588_0924</name>
</gene>
<dbReference type="PANTHER" id="PTHR42678">
    <property type="entry name" value="AMIDASE"/>
    <property type="match status" value="1"/>
</dbReference>